<keyword evidence="4 6" id="KW-1133">Transmembrane helix</keyword>
<evidence type="ECO:0000256" key="6">
    <source>
        <dbReference type="RuleBase" id="RU004379"/>
    </source>
</evidence>
<protein>
    <submittedName>
        <fullName evidence="8">Probable Bax inhibitor 1</fullName>
    </submittedName>
</protein>
<organism evidence="7 8">
    <name type="scientific">Frankliniella occidentalis</name>
    <name type="common">Western flower thrips</name>
    <name type="synonym">Euthrips occidentalis</name>
    <dbReference type="NCBI Taxonomy" id="133901"/>
    <lineage>
        <taxon>Eukaryota</taxon>
        <taxon>Metazoa</taxon>
        <taxon>Ecdysozoa</taxon>
        <taxon>Arthropoda</taxon>
        <taxon>Hexapoda</taxon>
        <taxon>Insecta</taxon>
        <taxon>Pterygota</taxon>
        <taxon>Neoptera</taxon>
        <taxon>Paraneoptera</taxon>
        <taxon>Thysanoptera</taxon>
        <taxon>Terebrantia</taxon>
        <taxon>Thripoidea</taxon>
        <taxon>Thripidae</taxon>
        <taxon>Frankliniella</taxon>
    </lineage>
</organism>
<dbReference type="InterPro" id="IPR006214">
    <property type="entry name" value="Bax_inhibitor_1-related"/>
</dbReference>
<dbReference type="GO" id="GO:2001234">
    <property type="term" value="P:negative regulation of apoptotic signaling pathway"/>
    <property type="evidence" value="ECO:0007669"/>
    <property type="project" value="TreeGrafter"/>
</dbReference>
<evidence type="ECO:0000256" key="1">
    <source>
        <dbReference type="ARBA" id="ARBA00004141"/>
    </source>
</evidence>
<evidence type="ECO:0000313" key="8">
    <source>
        <dbReference type="RefSeq" id="XP_026291578.1"/>
    </source>
</evidence>
<dbReference type="OrthoDB" id="1277691at2759"/>
<dbReference type="AlphaFoldDB" id="A0A6J1TDK3"/>
<dbReference type="PANTHER" id="PTHR23291">
    <property type="entry name" value="BAX INHIBITOR-RELATED"/>
    <property type="match status" value="1"/>
</dbReference>
<feature type="transmembrane region" description="Helical" evidence="6">
    <location>
        <begin position="167"/>
        <end position="184"/>
    </location>
</feature>
<comment type="similarity">
    <text evidence="2 6">Belongs to the BI1 family.</text>
</comment>
<dbReference type="Pfam" id="PF01027">
    <property type="entry name" value="Bax1-I"/>
    <property type="match status" value="1"/>
</dbReference>
<dbReference type="GO" id="GO:0031966">
    <property type="term" value="C:mitochondrial membrane"/>
    <property type="evidence" value="ECO:0007669"/>
    <property type="project" value="TreeGrafter"/>
</dbReference>
<feature type="transmembrane region" description="Helical" evidence="6">
    <location>
        <begin position="50"/>
        <end position="70"/>
    </location>
</feature>
<evidence type="ECO:0000256" key="2">
    <source>
        <dbReference type="ARBA" id="ARBA00010350"/>
    </source>
</evidence>
<feature type="transmembrane region" description="Helical" evidence="6">
    <location>
        <begin position="82"/>
        <end position="104"/>
    </location>
</feature>
<evidence type="ECO:0000256" key="4">
    <source>
        <dbReference type="ARBA" id="ARBA00022989"/>
    </source>
</evidence>
<dbReference type="CDD" id="cd10430">
    <property type="entry name" value="BI-1"/>
    <property type="match status" value="1"/>
</dbReference>
<dbReference type="KEGG" id="foc:113216083"/>
<keyword evidence="5 6" id="KW-0472">Membrane</keyword>
<feature type="transmembrane region" description="Helical" evidence="6">
    <location>
        <begin position="110"/>
        <end position="131"/>
    </location>
</feature>
<gene>
    <name evidence="8" type="primary">LOC113216083</name>
</gene>
<dbReference type="RefSeq" id="XP_026291578.1">
    <property type="nucleotide sequence ID" value="XM_026435793.2"/>
</dbReference>
<dbReference type="GeneID" id="113216083"/>
<dbReference type="CTD" id="38936"/>
<feature type="transmembrane region" description="Helical" evidence="6">
    <location>
        <begin position="138"/>
        <end position="161"/>
    </location>
</feature>
<dbReference type="GO" id="GO:0033119">
    <property type="term" value="P:negative regulation of RNA splicing"/>
    <property type="evidence" value="ECO:0007669"/>
    <property type="project" value="TreeGrafter"/>
</dbReference>
<comment type="subcellular location">
    <subcellularLocation>
        <location evidence="1">Membrane</location>
        <topology evidence="1">Multi-pass membrane protein</topology>
    </subcellularLocation>
</comment>
<evidence type="ECO:0000313" key="7">
    <source>
        <dbReference type="Proteomes" id="UP000504606"/>
    </source>
</evidence>
<dbReference type="Proteomes" id="UP000504606">
    <property type="component" value="Unplaced"/>
</dbReference>
<accession>A0A6J1TDK3</accession>
<evidence type="ECO:0000256" key="5">
    <source>
        <dbReference type="ARBA" id="ARBA00023136"/>
    </source>
</evidence>
<evidence type="ECO:0000256" key="3">
    <source>
        <dbReference type="ARBA" id="ARBA00022692"/>
    </source>
</evidence>
<sequence>MAPTVESFFRSFGTNLEAPVKQHLRNVYACLTMSTISAAAGAYVHMFTQWMSGGLLTVLASTALIVLLLSTPDTGKNRQLRLSYLLGFAFFSGMGMGPLLDMVVRVNPSIIVTALMSTAVVFVSFSASALLASRGSWLYLGGTLMTMLSSMLMFSLMNIFFQSYLLYQAHVYLGLLLMCGFVLYDTQLIMEKRRMGDKDFVAHSLDLFIDLIGIFRRLLIILTDKEQQKKNRRE</sequence>
<keyword evidence="3 6" id="KW-0812">Transmembrane</keyword>
<reference evidence="8" key="1">
    <citation type="submission" date="2025-08" db="UniProtKB">
        <authorList>
            <consortium name="RefSeq"/>
        </authorList>
    </citation>
    <scope>IDENTIFICATION</scope>
    <source>
        <tissue evidence="8">Whole organism</tissue>
    </source>
</reference>
<dbReference type="GO" id="GO:0019899">
    <property type="term" value="F:enzyme binding"/>
    <property type="evidence" value="ECO:0007669"/>
    <property type="project" value="TreeGrafter"/>
</dbReference>
<name>A0A6J1TDK3_FRAOC</name>
<keyword evidence="7" id="KW-1185">Reference proteome</keyword>
<dbReference type="GO" id="GO:0034620">
    <property type="term" value="P:cellular response to unfolded protein"/>
    <property type="evidence" value="ECO:0007669"/>
    <property type="project" value="TreeGrafter"/>
</dbReference>
<proteinExistence type="inferred from homology"/>
<dbReference type="PANTHER" id="PTHR23291:SF32">
    <property type="entry name" value="BAX INHIBITOR 1"/>
    <property type="match status" value="1"/>
</dbReference>